<gene>
    <name evidence="8" type="ORF">TorRG33x02_189580</name>
</gene>
<keyword evidence="5 8" id="KW-0378">Hydrolase</keyword>
<evidence type="ECO:0000256" key="1">
    <source>
        <dbReference type="ARBA" id="ARBA00004613"/>
    </source>
</evidence>
<comment type="subcellular location">
    <subcellularLocation>
        <location evidence="1">Secreted</location>
    </subcellularLocation>
</comment>
<dbReference type="InterPro" id="IPR036514">
    <property type="entry name" value="SGNH_hydro_sf"/>
</dbReference>
<dbReference type="PANTHER" id="PTHR45650:SF43">
    <property type="entry name" value="GDSL ESTERASE_LIPASE 7-LIKE"/>
    <property type="match status" value="1"/>
</dbReference>
<dbReference type="EMBL" id="JXTC01000150">
    <property type="protein sequence ID" value="PON85290.1"/>
    <property type="molecule type" value="Genomic_DNA"/>
</dbReference>
<keyword evidence="3" id="KW-0964">Secreted</keyword>
<evidence type="ECO:0000313" key="8">
    <source>
        <dbReference type="EMBL" id="PON85290.1"/>
    </source>
</evidence>
<name>A0A2P5EIC6_TREOI</name>
<evidence type="ECO:0000256" key="7">
    <source>
        <dbReference type="ARBA" id="ARBA00023098"/>
    </source>
</evidence>
<dbReference type="STRING" id="63057.A0A2P5EIC6"/>
<keyword evidence="7" id="KW-0443">Lipid metabolism</keyword>
<organism evidence="8 9">
    <name type="scientific">Trema orientale</name>
    <name type="common">Charcoal tree</name>
    <name type="synonym">Celtis orientalis</name>
    <dbReference type="NCBI Taxonomy" id="63057"/>
    <lineage>
        <taxon>Eukaryota</taxon>
        <taxon>Viridiplantae</taxon>
        <taxon>Streptophyta</taxon>
        <taxon>Embryophyta</taxon>
        <taxon>Tracheophyta</taxon>
        <taxon>Spermatophyta</taxon>
        <taxon>Magnoliopsida</taxon>
        <taxon>eudicotyledons</taxon>
        <taxon>Gunneridae</taxon>
        <taxon>Pentapetalae</taxon>
        <taxon>rosids</taxon>
        <taxon>fabids</taxon>
        <taxon>Rosales</taxon>
        <taxon>Cannabaceae</taxon>
        <taxon>Trema</taxon>
    </lineage>
</organism>
<dbReference type="InterPro" id="IPR051238">
    <property type="entry name" value="GDSL_esterase/lipase"/>
</dbReference>
<accession>A0A2P5EIC6</accession>
<evidence type="ECO:0000256" key="6">
    <source>
        <dbReference type="ARBA" id="ARBA00022963"/>
    </source>
</evidence>
<protein>
    <submittedName>
        <fullName evidence="8">SGNH hydrolase-type esterase domain containing protein</fullName>
    </submittedName>
</protein>
<comment type="similarity">
    <text evidence="2">Belongs to the 'GDSL' lipolytic enzyme family.</text>
</comment>
<keyword evidence="6" id="KW-0442">Lipid degradation</keyword>
<keyword evidence="4" id="KW-0732">Signal</keyword>
<dbReference type="AlphaFoldDB" id="A0A2P5EIC6"/>
<evidence type="ECO:0000313" key="9">
    <source>
        <dbReference type="Proteomes" id="UP000237000"/>
    </source>
</evidence>
<keyword evidence="9" id="KW-1185">Reference proteome</keyword>
<dbReference type="PANTHER" id="PTHR45650">
    <property type="entry name" value="GDSL-LIKE LIPASE/ACYLHYDROLASE-RELATED"/>
    <property type="match status" value="1"/>
</dbReference>
<dbReference type="InParanoid" id="A0A2P5EIC6"/>
<evidence type="ECO:0000256" key="4">
    <source>
        <dbReference type="ARBA" id="ARBA00022729"/>
    </source>
</evidence>
<dbReference type="GO" id="GO:0016788">
    <property type="term" value="F:hydrolase activity, acting on ester bonds"/>
    <property type="evidence" value="ECO:0007669"/>
    <property type="project" value="InterPro"/>
</dbReference>
<sequence>MAKMVSSVSLLFVLNLISSSFFFFSVLSEAHKLASALYVFGSSAVDVGNNNKLRSFAKYDYLPYGIDFPDGASGRPTNGYNLADYLAQSLRLEVPPPITSINPSLSKNIDGVHDYSLTLLRNEKRNNNSADFEAVHYAFSIDLVEKYVSHLEFLYRLGARKFVVFDAEAMGCLPYEVRKATPLDPVCVDALNFLVFNFNRILHRRINELGSKLPGATFIIGNNFDHTVNLVQNPTSLGLKEGFKPCCKLTKLGKCDAKTLPCNERTDYAFFDGFNPTQAANKVLASECFNGTSGVCSPLNVQQLVAL</sequence>
<dbReference type="Pfam" id="PF00657">
    <property type="entry name" value="Lipase_GDSL"/>
    <property type="match status" value="1"/>
</dbReference>
<dbReference type="InterPro" id="IPR001087">
    <property type="entry name" value="GDSL"/>
</dbReference>
<dbReference type="GO" id="GO:0005576">
    <property type="term" value="C:extracellular region"/>
    <property type="evidence" value="ECO:0007669"/>
    <property type="project" value="UniProtKB-SubCell"/>
</dbReference>
<dbReference type="Gene3D" id="3.40.50.1110">
    <property type="entry name" value="SGNH hydrolase"/>
    <property type="match status" value="2"/>
</dbReference>
<comment type="caution">
    <text evidence="8">The sequence shown here is derived from an EMBL/GenBank/DDBJ whole genome shotgun (WGS) entry which is preliminary data.</text>
</comment>
<proteinExistence type="inferred from homology"/>
<reference evidence="9" key="1">
    <citation type="submission" date="2016-06" db="EMBL/GenBank/DDBJ databases">
        <title>Parallel loss of symbiosis genes in relatives of nitrogen-fixing non-legume Parasponia.</title>
        <authorList>
            <person name="Van Velzen R."/>
            <person name="Holmer R."/>
            <person name="Bu F."/>
            <person name="Rutten L."/>
            <person name="Van Zeijl A."/>
            <person name="Liu W."/>
            <person name="Santuari L."/>
            <person name="Cao Q."/>
            <person name="Sharma T."/>
            <person name="Shen D."/>
            <person name="Roswanjaya Y."/>
            <person name="Wardhani T."/>
            <person name="Kalhor M.S."/>
            <person name="Jansen J."/>
            <person name="Van den Hoogen J."/>
            <person name="Gungor B."/>
            <person name="Hartog M."/>
            <person name="Hontelez J."/>
            <person name="Verver J."/>
            <person name="Yang W.-C."/>
            <person name="Schijlen E."/>
            <person name="Repin R."/>
            <person name="Schilthuizen M."/>
            <person name="Schranz E."/>
            <person name="Heidstra R."/>
            <person name="Miyata K."/>
            <person name="Fedorova E."/>
            <person name="Kohlen W."/>
            <person name="Bisseling T."/>
            <person name="Smit S."/>
            <person name="Geurts R."/>
        </authorList>
    </citation>
    <scope>NUCLEOTIDE SEQUENCE [LARGE SCALE GENOMIC DNA]</scope>
    <source>
        <strain evidence="9">cv. RG33-2</strain>
    </source>
</reference>
<dbReference type="GO" id="GO:0016042">
    <property type="term" value="P:lipid catabolic process"/>
    <property type="evidence" value="ECO:0007669"/>
    <property type="project" value="UniProtKB-KW"/>
</dbReference>
<evidence type="ECO:0000256" key="3">
    <source>
        <dbReference type="ARBA" id="ARBA00022525"/>
    </source>
</evidence>
<evidence type="ECO:0000256" key="2">
    <source>
        <dbReference type="ARBA" id="ARBA00008668"/>
    </source>
</evidence>
<evidence type="ECO:0000256" key="5">
    <source>
        <dbReference type="ARBA" id="ARBA00022801"/>
    </source>
</evidence>
<dbReference type="Proteomes" id="UP000237000">
    <property type="component" value="Unassembled WGS sequence"/>
</dbReference>
<dbReference type="OrthoDB" id="1600564at2759"/>